<evidence type="ECO:0000256" key="5">
    <source>
        <dbReference type="ARBA" id="ARBA00023002"/>
    </source>
</evidence>
<protein>
    <submittedName>
        <fullName evidence="7">Glycolate oxidase subunit GlcD</fullName>
    </submittedName>
</protein>
<gene>
    <name evidence="7" type="ORF">EYH45_01755</name>
</gene>
<evidence type="ECO:0000313" key="8">
    <source>
        <dbReference type="Proteomes" id="UP000608579"/>
    </source>
</evidence>
<comment type="similarity">
    <text evidence="2">Belongs to the FAD-binding oxidoreductase/transferase type 4 family.</text>
</comment>
<comment type="cofactor">
    <cofactor evidence="1">
        <name>FAD</name>
        <dbReference type="ChEBI" id="CHEBI:57692"/>
    </cofactor>
</comment>
<evidence type="ECO:0000259" key="6">
    <source>
        <dbReference type="Pfam" id="PF02913"/>
    </source>
</evidence>
<evidence type="ECO:0000256" key="4">
    <source>
        <dbReference type="ARBA" id="ARBA00022827"/>
    </source>
</evidence>
<name>A0A833EBX3_CALS0</name>
<keyword evidence="5" id="KW-0560">Oxidoreductase</keyword>
<feature type="non-terminal residue" evidence="7">
    <location>
        <position position="1"/>
    </location>
</feature>
<evidence type="ECO:0000256" key="1">
    <source>
        <dbReference type="ARBA" id="ARBA00001974"/>
    </source>
</evidence>
<evidence type="ECO:0000313" key="7">
    <source>
        <dbReference type="EMBL" id="HIQ29270.1"/>
    </source>
</evidence>
<dbReference type="PANTHER" id="PTHR42934">
    <property type="entry name" value="GLYCOLATE OXIDASE SUBUNIT GLCD"/>
    <property type="match status" value="1"/>
</dbReference>
<reference evidence="7" key="1">
    <citation type="journal article" date="2020" name="ISME J.">
        <title>Gammaproteobacteria mediating utilization of methyl-, sulfur- and petroleum organic compounds in deep ocean hydrothermal plumes.</title>
        <authorList>
            <person name="Zhou Z."/>
            <person name="Liu Y."/>
            <person name="Pan J."/>
            <person name="Cron B.R."/>
            <person name="Toner B.M."/>
            <person name="Anantharaman K."/>
            <person name="Breier J.A."/>
            <person name="Dick G.J."/>
            <person name="Li M."/>
        </authorList>
    </citation>
    <scope>NUCLEOTIDE SEQUENCE</scope>
    <source>
        <strain evidence="7">SZUA-1515</strain>
    </source>
</reference>
<dbReference type="Gene3D" id="1.10.45.10">
    <property type="entry name" value="Vanillyl-alcohol Oxidase, Chain A, domain 4"/>
    <property type="match status" value="1"/>
</dbReference>
<evidence type="ECO:0000256" key="2">
    <source>
        <dbReference type="ARBA" id="ARBA00008000"/>
    </source>
</evidence>
<dbReference type="FunFam" id="3.30.70.2740:FF:000001">
    <property type="entry name" value="D-lactate dehydrogenase mitochondrial"/>
    <property type="match status" value="1"/>
</dbReference>
<dbReference type="PANTHER" id="PTHR42934:SF2">
    <property type="entry name" value="GLYCOLATE OXIDASE SUBUNIT GLCD"/>
    <property type="match status" value="1"/>
</dbReference>
<dbReference type="Gene3D" id="3.30.70.2740">
    <property type="match status" value="1"/>
</dbReference>
<dbReference type="Pfam" id="PF02913">
    <property type="entry name" value="FAD-oxidase_C"/>
    <property type="match status" value="1"/>
</dbReference>
<keyword evidence="4" id="KW-0274">FAD</keyword>
<dbReference type="Proteomes" id="UP000608579">
    <property type="component" value="Unassembled WGS sequence"/>
</dbReference>
<sequence length="248" mass="27630">TALAFFDKVTDATDAVYDVIRQGLDPAALEFISRRSIKAVSDFKNLNLPDADAMLIVELHGRDEHVIRQMQEVRAALERHNAFEVRLAETEEERSNIWAARKGAYPALLKVSKSPLSGDIIVPISKITEMVEKSYEIAAKYGMDFGMIGHVGDGNVHHIWFADRSEPGSWERAVKANDEIVKYAIELGGAASAEHGIGIEKKKLMQLQHGKETYELLLKLKRFFDPANILNPGIMFDVEEVLAAEVVA</sequence>
<organism evidence="7 8">
    <name type="scientific">Caldiarchaeum subterraneum</name>
    <dbReference type="NCBI Taxonomy" id="311458"/>
    <lineage>
        <taxon>Archaea</taxon>
        <taxon>Nitrososphaerota</taxon>
        <taxon>Candidatus Caldarchaeales</taxon>
        <taxon>Candidatus Caldarchaeaceae</taxon>
        <taxon>Candidatus Caldarchaeum</taxon>
    </lineage>
</organism>
<keyword evidence="3" id="KW-0285">Flavoprotein</keyword>
<comment type="caution">
    <text evidence="7">The sequence shown here is derived from an EMBL/GenBank/DDBJ whole genome shotgun (WGS) entry which is preliminary data.</text>
</comment>
<dbReference type="GO" id="GO:0050660">
    <property type="term" value="F:flavin adenine dinucleotide binding"/>
    <property type="evidence" value="ECO:0007669"/>
    <property type="project" value="InterPro"/>
</dbReference>
<dbReference type="EMBL" id="DQVM01000032">
    <property type="protein sequence ID" value="HIQ29270.1"/>
    <property type="molecule type" value="Genomic_DNA"/>
</dbReference>
<dbReference type="SUPFAM" id="SSF55103">
    <property type="entry name" value="FAD-linked oxidases, C-terminal domain"/>
    <property type="match status" value="1"/>
</dbReference>
<dbReference type="GO" id="GO:0016491">
    <property type="term" value="F:oxidoreductase activity"/>
    <property type="evidence" value="ECO:0007669"/>
    <property type="project" value="UniProtKB-KW"/>
</dbReference>
<proteinExistence type="inferred from homology"/>
<dbReference type="FunFam" id="1.10.45.10:FF:000001">
    <property type="entry name" value="D-lactate dehydrogenase mitochondrial"/>
    <property type="match status" value="1"/>
</dbReference>
<evidence type="ECO:0000256" key="3">
    <source>
        <dbReference type="ARBA" id="ARBA00022630"/>
    </source>
</evidence>
<dbReference type="InterPro" id="IPR016171">
    <property type="entry name" value="Vanillyl_alc_oxidase_C-sub2"/>
</dbReference>
<feature type="domain" description="FAD-binding oxidoreductase/transferase type 4 C-terminal" evidence="6">
    <location>
        <begin position="1"/>
        <end position="233"/>
    </location>
</feature>
<dbReference type="InterPro" id="IPR051914">
    <property type="entry name" value="FAD-linked_OxidoTrans_Type4"/>
</dbReference>
<accession>A0A833EBX3</accession>
<dbReference type="InterPro" id="IPR016164">
    <property type="entry name" value="FAD-linked_Oxase-like_C"/>
</dbReference>
<dbReference type="InterPro" id="IPR004113">
    <property type="entry name" value="FAD-bd_oxidored_4_C"/>
</dbReference>
<dbReference type="Gene3D" id="3.30.70.2190">
    <property type="match status" value="1"/>
</dbReference>
<dbReference type="AlphaFoldDB" id="A0A833EBX3"/>